<dbReference type="GO" id="GO:0016787">
    <property type="term" value="F:hydrolase activity"/>
    <property type="evidence" value="ECO:0007669"/>
    <property type="project" value="UniProtKB-UniRule"/>
</dbReference>
<dbReference type="Pfam" id="PF00580">
    <property type="entry name" value="UvrD-helicase"/>
    <property type="match status" value="1"/>
</dbReference>
<dbReference type="GO" id="GO:0004386">
    <property type="term" value="F:helicase activity"/>
    <property type="evidence" value="ECO:0007669"/>
    <property type="project" value="UniProtKB-UniRule"/>
</dbReference>
<dbReference type="InterPro" id="IPR047187">
    <property type="entry name" value="SF1_C_Upf1"/>
</dbReference>
<dbReference type="Pfam" id="PF13087">
    <property type="entry name" value="AAA_12"/>
    <property type="match status" value="1"/>
</dbReference>
<evidence type="ECO:0000313" key="8">
    <source>
        <dbReference type="EMBL" id="OAY72241.1"/>
    </source>
</evidence>
<dbReference type="Proteomes" id="UP000092600">
    <property type="component" value="Unassembled WGS sequence"/>
</dbReference>
<dbReference type="InterPro" id="IPR039904">
    <property type="entry name" value="TRANK1"/>
</dbReference>
<feature type="domain" description="UvrD-like helicase ATP-binding" evidence="7">
    <location>
        <begin position="1088"/>
        <end position="1486"/>
    </location>
</feature>
<dbReference type="Pfam" id="PF20073">
    <property type="entry name" value="DUF6469"/>
    <property type="match status" value="1"/>
</dbReference>
<evidence type="ECO:0000256" key="1">
    <source>
        <dbReference type="ARBA" id="ARBA00022741"/>
    </source>
</evidence>
<dbReference type="Pfam" id="PF13086">
    <property type="entry name" value="AAA_11"/>
    <property type="match status" value="1"/>
</dbReference>
<dbReference type="InterPro" id="IPR027417">
    <property type="entry name" value="P-loop_NTPase"/>
</dbReference>
<keyword evidence="3 5" id="KW-0347">Helicase</keyword>
<evidence type="ECO:0000256" key="6">
    <source>
        <dbReference type="SAM" id="MobiDB-lite"/>
    </source>
</evidence>
<dbReference type="SUPFAM" id="SSF48452">
    <property type="entry name" value="TPR-like"/>
    <property type="match status" value="1"/>
</dbReference>
<protein>
    <submittedName>
        <fullName evidence="8">Putative helicase MAGATAMA 3</fullName>
    </submittedName>
</protein>
<sequence>MERETKRRWGRGGGEEAQKWELGDLVLSWSVGDILNEALYDNQVEKIPEVFESIPKYFESYAAPLLEETRAELCSSLESISQAPHSQIRCIEAAEPSSSKTSKPSYYIDVDFWENESTAAAAESYKARNGDVFVLSSIKPEFADEFGRYGVTYCVAMVTEVAMDEEYQKGFKVKASKSIDVEGDLNKYNFAIFLANIMSNIRIWRAIHFDTGMNCNFSIINKVLRPRNMVNGKCNICITRDEYLFLENLMSMNLNQSQMDAVKDAISTVQCEHSNFVKLIWGPPGTGKTKTVAAILWALLHMQCRTLICAPTNVAVLGVCSRLLQLLKHFSAHDRVNGSLCSLGDVLLFGNRDRMEIDDELCDVFLDYRLDQLVECFVPSSGWKHSIASMISLLEDSSSQYDMILATTKEESITFLEFIGKQFDAVALRLQSCLRNLWVHLPRKCFSRENSINMFALMDLLGTFSQLLSNEDLTDDDAKKVFWKGELEAKYTMDDSKSSHIRSSARQALDEARVKCVRLLKALQGTLDFPHTADKSEIRDYFLRNAILIFCTVSSSSRLHHANIEPLDVLVVDEAAQLKECESVIPLRLHWLKHAILVGDECQLRATVKSQVCTKAGFGKSLFERLVSLGYDKNLLNIQYRMHPAISFFPNARFYEKKILDGPNVKDGNYNKNYQDFEFGPYAFINIADGREELDGVRNSRKNMVEVAAALHLVGVLFKSWQTTQQKLSIGVVSPYSSQVNAIKDKLGDKYNSYSGFDVRVKSIDGFQGEEDDVIILSTVRSNNKGTIGFLEDNQRTNVALTRARHCLWILGNASTLLRSGTIWAELVLDAQNRKCISNANDDPRLAKVILHIKHELDQLDDLLNSDSVLLNNASWKVLFSDEFRKSFGKLKSKTLQREVLHLLLRLASGWRSKRENRHLADSFQLARIYKISDLYLVWSIDIEKHERYIQIIRVWDILPLAQIEKLIKRLDHIFSLYTDIYMDHCKAIHLERLRLNYCLDERHIVVSDRTVEVPMSWDVGRDIIRYKRISKCGSELTEEDDSNMETLNVMENSKVSESLLLMKFYALSSGVAKHLLTARDGSELNVPFELTDQEEEIIRFPQSSFILGRSGTGKTTILTTKLVQKEQRHFIASGGLKSGKAVLSEAAVDDVEQNEDVGSSEGNFVRQIFITVSSKLCSAIRSHICRLRSFATGGDTSSTMNSLGLDDISDSLDDFLDIPDSFSELPQKHYPLVITFRKFLKMLDGTMRISFFDKYCSEWGVSSSERGVSKSLALQTFIQSKEVDYEKFAGSYWPHFDADMTKKLDPSTVFTQIISHIKGGSEAGKFQEAKLEREEYIMLSNKRFSTLGSKTREIIYDIFIDYENKKRMAGEFDLSDVVNHLHKQLSCDGFTGDKLDFVYIDEVQDLTMRQLALLRYVCMNFEEGFTFAGDTAQTIARGIDFRFEDIRSLFYTEFLSRSEILNQDSKKKEFTMADMFQLNQNFRTHFGVLKLAQSIMDLLYYFFPVCVDKLSPETSLIYGEAPVLLESSNDENAIVTIFGESRNTTGSSSGFGAEQVILVRDDCAKRQILEFVGEQALVLTIVECKGLEFQHNLLCSELKQLYVAITRTRQRLWICENSDENCKPIFDYWKKLCLVQVRHLDSALVQAMQTASSAEDWKLRGIKLFHEGHFEMATMCFEKAGDEFREKWARAAGLVLTAEQVISTNQEMGEAALLKAAELYEIIGKPEKAATCTIYMEKCGKSRLEDAGDCFAKAECWTLAADVYSQAKCFLKCISICSKGQLFDSGLQWKEESFVDKQNYKDFDEVRFTYLENCAIHYYERGEKERMMASVKAFQSMDRIRSFLTSKNLLEELLKVEIEMGNFLEAAKICRRKGDILQEAEMLEKAGLFEKAVRLILFHVVINSLWISGSDGWPLKKFTGKEELLNRAKTFARKVSDSFYSSVCSEVEVLGDMPKTLLNMSKHLIEAQKCQNIRLEFFTARAILDVLLRSETSKYFFDSEVVLDVEKHANEMMSQNRFSAETLVHIWNLWKAIVLEVLNHLDKTESLDKKEFIMYEELCLEYLGVRKDDNDIFYVVLNKDASWVQNTGKVSLYKDRNHVVMNAHHYASSARNYWTMELCSVGITVLEKLESMICFPPRNLISQFSRGKVVLCIYEVAKFLKGFESSPSKLAEKVCRFFHLSLESFWNIVFPYDWKDRTTEDMLHIHEYRTAENLLDDLLDQNLKPVNGNLTHGQIGRVVMLILLTGRLTDDSFNIIKGCLKKMSEWREFLEQLKIFLDHGSSKILLISSFKKALEAAFKADWIHELDYIAPHCFMYLLECLMFLALSCQESRWEVFCTKSLLIGMLRCHGCRGYIDSCLIPVPNMQLDTPVNIPLAFTAMITKSLLSSTHEIRQWIQKSSLPSGSYRPIILQLVTILYLTYLNTGIDTHEFATLLLYNNLLGDLPRAFSEKLRHVIYSRTQNYSRFLSAFADALETIGNPLVVISSTGRSSTLSKLNAVFISPEQIRDPDRVCAMLFLKILGNVKDKESSQDSSNMSSSSSCSPSTGIERNKSGNQQTSLEKSEGHQRGNVEESAVDTVKFLETVISQLKEERTQEDFGEHLVQEMMSVCDEFRQLTGRNEGEDLNARWQDWRCKLQQVMNSLTVKKGISKEAFESTVHSCDNTPEGESAPDDKEAEVEAVTVCSTTEQRKEQHTERESKKGRKKAKGKGKNKGKKH</sequence>
<keyword evidence="4 5" id="KW-0067">ATP-binding</keyword>
<feature type="compositionally biased region" description="Basic and acidic residues" evidence="6">
    <location>
        <begin position="2562"/>
        <end position="2572"/>
    </location>
</feature>
<evidence type="ECO:0000256" key="3">
    <source>
        <dbReference type="ARBA" id="ARBA00022806"/>
    </source>
</evidence>
<feature type="compositionally biased region" description="Basic residues" evidence="6">
    <location>
        <begin position="2701"/>
        <end position="2718"/>
    </location>
</feature>
<feature type="binding site" evidence="5">
    <location>
        <begin position="1109"/>
        <end position="1116"/>
    </location>
    <ligand>
        <name>ATP</name>
        <dbReference type="ChEBI" id="CHEBI:30616"/>
    </ligand>
</feature>
<dbReference type="InterPro" id="IPR045529">
    <property type="entry name" value="DUF6469"/>
</dbReference>
<dbReference type="FunFam" id="3.40.50.300:FF:000326">
    <property type="entry name" value="P-loop containing nucleoside triphosphate hydrolase"/>
    <property type="match status" value="1"/>
</dbReference>
<dbReference type="SUPFAM" id="SSF52540">
    <property type="entry name" value="P-loop containing nucleoside triphosphate hydrolases"/>
    <property type="match status" value="2"/>
</dbReference>
<dbReference type="EMBL" id="LSRQ01003198">
    <property type="protein sequence ID" value="OAY72241.1"/>
    <property type="molecule type" value="Genomic_DNA"/>
</dbReference>
<dbReference type="CDD" id="cd18808">
    <property type="entry name" value="SF1_C_Upf1"/>
    <property type="match status" value="1"/>
</dbReference>
<feature type="region of interest" description="Disordered" evidence="6">
    <location>
        <begin position="2528"/>
        <end position="2575"/>
    </location>
</feature>
<evidence type="ECO:0000313" key="9">
    <source>
        <dbReference type="Proteomes" id="UP000092600"/>
    </source>
</evidence>
<reference evidence="8 9" key="1">
    <citation type="journal article" date="2016" name="DNA Res.">
        <title>The draft genome of MD-2 pineapple using hybrid error correction of long reads.</title>
        <authorList>
            <person name="Redwan R.M."/>
            <person name="Saidin A."/>
            <person name="Kumar S.V."/>
        </authorList>
    </citation>
    <scope>NUCLEOTIDE SEQUENCE [LARGE SCALE GENOMIC DNA]</scope>
    <source>
        <strain evidence="9">cv. MD2</strain>
        <tissue evidence="8">Leaf</tissue>
    </source>
</reference>
<feature type="region of interest" description="Disordered" evidence="6">
    <location>
        <begin position="2657"/>
        <end position="2718"/>
    </location>
</feature>
<dbReference type="GO" id="GO:0005524">
    <property type="term" value="F:ATP binding"/>
    <property type="evidence" value="ECO:0007669"/>
    <property type="project" value="UniProtKB-UniRule"/>
</dbReference>
<evidence type="ECO:0000259" key="7">
    <source>
        <dbReference type="PROSITE" id="PS51198"/>
    </source>
</evidence>
<evidence type="ECO:0000256" key="5">
    <source>
        <dbReference type="PROSITE-ProRule" id="PRU00560"/>
    </source>
</evidence>
<gene>
    <name evidence="8" type="ORF">ACMD2_11446</name>
</gene>
<dbReference type="Gene3D" id="3.40.50.300">
    <property type="entry name" value="P-loop containing nucleotide triphosphate hydrolases"/>
    <property type="match status" value="4"/>
</dbReference>
<dbReference type="GO" id="GO:0005694">
    <property type="term" value="C:chromosome"/>
    <property type="evidence" value="ECO:0007669"/>
    <property type="project" value="UniProtKB-ARBA"/>
</dbReference>
<dbReference type="InterPro" id="IPR014016">
    <property type="entry name" value="UvrD-like_ATP-bd"/>
</dbReference>
<feature type="compositionally biased region" description="Basic and acidic residues" evidence="6">
    <location>
        <begin position="2689"/>
        <end position="2700"/>
    </location>
</feature>
<accession>A0A199V5S9</accession>
<dbReference type="STRING" id="4615.A0A199V5S9"/>
<proteinExistence type="predicted"/>
<keyword evidence="1 5" id="KW-0547">Nucleotide-binding</keyword>
<evidence type="ECO:0000256" key="4">
    <source>
        <dbReference type="ARBA" id="ARBA00022840"/>
    </source>
</evidence>
<dbReference type="PANTHER" id="PTHR21529">
    <property type="entry name" value="MAMMARY TURMOR VIRUS RECEPTOR HOMOLOG 1, 2 MTVR1, 2"/>
    <property type="match status" value="1"/>
</dbReference>
<dbReference type="InterPro" id="IPR011990">
    <property type="entry name" value="TPR-like_helical_dom_sf"/>
</dbReference>
<keyword evidence="2 5" id="KW-0378">Hydrolase</keyword>
<evidence type="ECO:0000256" key="2">
    <source>
        <dbReference type="ARBA" id="ARBA00022801"/>
    </source>
</evidence>
<feature type="compositionally biased region" description="Low complexity" evidence="6">
    <location>
        <begin position="2532"/>
        <end position="2546"/>
    </location>
</feature>
<dbReference type="PANTHER" id="PTHR21529:SF4">
    <property type="entry name" value="TPR AND ANKYRIN REPEAT-CONTAINING PROTEIN 1"/>
    <property type="match status" value="1"/>
</dbReference>
<dbReference type="InterPro" id="IPR041679">
    <property type="entry name" value="DNA2/NAM7-like_C"/>
</dbReference>
<comment type="caution">
    <text evidence="8">The sequence shown here is derived from an EMBL/GenBank/DDBJ whole genome shotgun (WGS) entry which is preliminary data.</text>
</comment>
<organism evidence="8 9">
    <name type="scientific">Ananas comosus</name>
    <name type="common">Pineapple</name>
    <name type="synonym">Ananas ananas</name>
    <dbReference type="NCBI Taxonomy" id="4615"/>
    <lineage>
        <taxon>Eukaryota</taxon>
        <taxon>Viridiplantae</taxon>
        <taxon>Streptophyta</taxon>
        <taxon>Embryophyta</taxon>
        <taxon>Tracheophyta</taxon>
        <taxon>Spermatophyta</taxon>
        <taxon>Magnoliopsida</taxon>
        <taxon>Liliopsida</taxon>
        <taxon>Poales</taxon>
        <taxon>Bromeliaceae</taxon>
        <taxon>Bromelioideae</taxon>
        <taxon>Ananas</taxon>
    </lineage>
</organism>
<dbReference type="InterPro" id="IPR041677">
    <property type="entry name" value="DNA2/NAM7_AAA_11"/>
</dbReference>
<dbReference type="PROSITE" id="PS51198">
    <property type="entry name" value="UVRD_HELICASE_ATP_BIND"/>
    <property type="match status" value="1"/>
</dbReference>
<name>A0A199V5S9_ANACO</name>